<accession>A0A6L2LLX1</accession>
<feature type="compositionally biased region" description="Basic and acidic residues" evidence="1">
    <location>
        <begin position="179"/>
        <end position="196"/>
    </location>
</feature>
<feature type="compositionally biased region" description="Basic residues" evidence="1">
    <location>
        <begin position="218"/>
        <end position="227"/>
    </location>
</feature>
<reference evidence="2" key="1">
    <citation type="journal article" date="2019" name="Sci. Rep.">
        <title>Draft genome of Tanacetum cinerariifolium, the natural source of mosquito coil.</title>
        <authorList>
            <person name="Yamashiro T."/>
            <person name="Shiraishi A."/>
            <person name="Satake H."/>
            <person name="Nakayama K."/>
        </authorList>
    </citation>
    <scope>NUCLEOTIDE SEQUENCE</scope>
</reference>
<comment type="caution">
    <text evidence="2">The sequence shown here is derived from an EMBL/GenBank/DDBJ whole genome shotgun (WGS) entry which is preliminary data.</text>
</comment>
<feature type="compositionally biased region" description="Polar residues" evidence="1">
    <location>
        <begin position="228"/>
        <end position="239"/>
    </location>
</feature>
<proteinExistence type="predicted"/>
<sequence length="239" mass="26987">MHVVVWKNKFDFDSMSIDDLYNNLKVYEPEVKGVYNSSTNTQNMAFVSSSLNNNTNSNNEAVNTAFRVTTAGTQVNAAHSTNIDNLSDVVICAFLKSQSNKVMIGVTRLKMDLTMHLWHTPLQVLILGFFMPPKHDLSYIGLEEFTSEPAIEILNAKTSEEVPKVVKKDNGARIIKDWKSDNEDESVPRPKIEKKTVKPSVAKVEFVKPKQQSQNARKTIKNVKKSRQSTNSKRGNQRN</sequence>
<evidence type="ECO:0000313" key="2">
    <source>
        <dbReference type="EMBL" id="GEU61462.1"/>
    </source>
</evidence>
<protein>
    <submittedName>
        <fullName evidence="2">Uncharacterized protein</fullName>
    </submittedName>
</protein>
<organism evidence="2">
    <name type="scientific">Tanacetum cinerariifolium</name>
    <name type="common">Dalmatian daisy</name>
    <name type="synonym">Chrysanthemum cinerariifolium</name>
    <dbReference type="NCBI Taxonomy" id="118510"/>
    <lineage>
        <taxon>Eukaryota</taxon>
        <taxon>Viridiplantae</taxon>
        <taxon>Streptophyta</taxon>
        <taxon>Embryophyta</taxon>
        <taxon>Tracheophyta</taxon>
        <taxon>Spermatophyta</taxon>
        <taxon>Magnoliopsida</taxon>
        <taxon>eudicotyledons</taxon>
        <taxon>Gunneridae</taxon>
        <taxon>Pentapetalae</taxon>
        <taxon>asterids</taxon>
        <taxon>campanulids</taxon>
        <taxon>Asterales</taxon>
        <taxon>Asteraceae</taxon>
        <taxon>Asteroideae</taxon>
        <taxon>Anthemideae</taxon>
        <taxon>Anthemidinae</taxon>
        <taxon>Tanacetum</taxon>
    </lineage>
</organism>
<feature type="region of interest" description="Disordered" evidence="1">
    <location>
        <begin position="179"/>
        <end position="239"/>
    </location>
</feature>
<name>A0A6L2LLX1_TANCI</name>
<gene>
    <name evidence="2" type="ORF">Tci_033440</name>
</gene>
<dbReference type="AlphaFoldDB" id="A0A6L2LLX1"/>
<dbReference type="EMBL" id="BKCJ010004507">
    <property type="protein sequence ID" value="GEU61462.1"/>
    <property type="molecule type" value="Genomic_DNA"/>
</dbReference>
<evidence type="ECO:0000256" key="1">
    <source>
        <dbReference type="SAM" id="MobiDB-lite"/>
    </source>
</evidence>